<proteinExistence type="predicted"/>
<gene>
    <name evidence="2" type="ORF">HMPREF0381_1612</name>
</gene>
<evidence type="ECO:0000313" key="3">
    <source>
        <dbReference type="Proteomes" id="UP000003434"/>
    </source>
</evidence>
<evidence type="ECO:0000313" key="2">
    <source>
        <dbReference type="EMBL" id="EFU76525.1"/>
    </source>
</evidence>
<organism evidence="2 3">
    <name type="scientific">Lachnoanaerobaculum saburreum DSM 3986</name>
    <dbReference type="NCBI Taxonomy" id="887325"/>
    <lineage>
        <taxon>Bacteria</taxon>
        <taxon>Bacillati</taxon>
        <taxon>Bacillota</taxon>
        <taxon>Clostridia</taxon>
        <taxon>Lachnospirales</taxon>
        <taxon>Lachnospiraceae</taxon>
        <taxon>Lachnoanaerobaculum</taxon>
    </lineage>
</organism>
<dbReference type="InterPro" id="IPR047589">
    <property type="entry name" value="DUF11_rpt"/>
</dbReference>
<dbReference type="EMBL" id="AEPW01000063">
    <property type="protein sequence ID" value="EFU76525.1"/>
    <property type="molecule type" value="Genomic_DNA"/>
</dbReference>
<reference evidence="2 3" key="1">
    <citation type="submission" date="2010-12" db="EMBL/GenBank/DDBJ databases">
        <authorList>
            <person name="Muzny D."/>
            <person name="Qin X."/>
            <person name="Deng J."/>
            <person name="Jiang H."/>
            <person name="Liu Y."/>
            <person name="Qu J."/>
            <person name="Song X.-Z."/>
            <person name="Zhang L."/>
            <person name="Thornton R."/>
            <person name="Coyle M."/>
            <person name="Francisco L."/>
            <person name="Jackson L."/>
            <person name="Javaid M."/>
            <person name="Korchina V."/>
            <person name="Kovar C."/>
            <person name="Mata R."/>
            <person name="Mathew T."/>
            <person name="Ngo R."/>
            <person name="Nguyen L."/>
            <person name="Nguyen N."/>
            <person name="Okwuonu G."/>
            <person name="Ongeri F."/>
            <person name="Pham C."/>
            <person name="Simmons D."/>
            <person name="Wilczek-Boney K."/>
            <person name="Hale W."/>
            <person name="Jakkamsetti A."/>
            <person name="Pham P."/>
            <person name="Ruth R."/>
            <person name="San Lucas F."/>
            <person name="Warren J."/>
            <person name="Zhang J."/>
            <person name="Zhao Z."/>
            <person name="Zhou C."/>
            <person name="Zhu D."/>
            <person name="Lee S."/>
            <person name="Bess C."/>
            <person name="Blankenburg K."/>
            <person name="Forbes L."/>
            <person name="Fu Q."/>
            <person name="Gubbala S."/>
            <person name="Hirani K."/>
            <person name="Jayaseelan J.C."/>
            <person name="Lara F."/>
            <person name="Munidasa M."/>
            <person name="Palculict T."/>
            <person name="Patil S."/>
            <person name="Pu L.-L."/>
            <person name="Saada N."/>
            <person name="Tang L."/>
            <person name="Weissenberger G."/>
            <person name="Zhu Y."/>
            <person name="Hemphill L."/>
            <person name="Shang Y."/>
            <person name="Youmans B."/>
            <person name="Ayvaz T."/>
            <person name="Ross M."/>
            <person name="Santibanez J."/>
            <person name="Aqrawi P."/>
            <person name="Gross S."/>
            <person name="Joshi V."/>
            <person name="Fowler G."/>
            <person name="Nazareth L."/>
            <person name="Reid J."/>
            <person name="Worley K."/>
            <person name="Petrosino J."/>
            <person name="Highlander S."/>
            <person name="Gibbs R."/>
        </authorList>
    </citation>
    <scope>NUCLEOTIDE SEQUENCE [LARGE SCALE GENOMIC DNA]</scope>
    <source>
        <strain evidence="2 3">DSM 3986</strain>
    </source>
</reference>
<dbReference type="AlphaFoldDB" id="E6LNS7"/>
<evidence type="ECO:0000256" key="1">
    <source>
        <dbReference type="SAM" id="MobiDB-lite"/>
    </source>
</evidence>
<accession>E6LNS7</accession>
<dbReference type="HOGENOM" id="CLU_1298445_0_0_9"/>
<comment type="caution">
    <text evidence="2">The sequence shown here is derived from an EMBL/GenBank/DDBJ whole genome shotgun (WGS) entry which is preliminary data.</text>
</comment>
<protein>
    <submittedName>
        <fullName evidence="2">Conserved repeat protein</fullName>
    </submittedName>
</protein>
<dbReference type="Proteomes" id="UP000003434">
    <property type="component" value="Unassembled WGS sequence"/>
</dbReference>
<sequence length="212" mass="23144">MRKRLYAVGIVMILTMICIVACSNNNKSLSSESTSSLGAKTETASTGEEKHLAPGELDRIIEAQITQEDRDAVIKMEHRVRLKGTEEWAKSVDASVGDTLEFSIYYTNVSGVNVENVMLKVSLPDNMEYINGSTILIKKGLLLGARNNEDSILDTGVNIGNFDVNEDACIIYSATVIDKSLAKGLNRLISFAKISSLGISNIYSADIYVNKK</sequence>
<dbReference type="eggNOG" id="ENOG5033Q4X">
    <property type="taxonomic scope" value="Bacteria"/>
</dbReference>
<dbReference type="RefSeq" id="WP_008751377.1">
    <property type="nucleotide sequence ID" value="NZ_GL622296.1"/>
</dbReference>
<name>E6LNS7_9FIRM</name>
<feature type="region of interest" description="Disordered" evidence="1">
    <location>
        <begin position="30"/>
        <end position="51"/>
    </location>
</feature>
<dbReference type="NCBIfam" id="TIGR01451">
    <property type="entry name" value="B_ant_repeat"/>
    <property type="match status" value="1"/>
</dbReference>